<feature type="compositionally biased region" description="Gly residues" evidence="1">
    <location>
        <begin position="129"/>
        <end position="150"/>
    </location>
</feature>
<sequence>MEDALPPHAAAAALCSPSELAGEQPSPKTDRSGRPLPSPPNFDPDPPSPRLGPWPAAVPVAGRPCPPPAPRVGLSRARGGARGPSRGARAASRGARPGGAGGGAWTGGAGGGAGTGDAGGLPAASRGARPGGAGGGAGTGGAGRGAGTGDAGELPAASHGAWPGGAGGDAGTGGAGGGVGTRGADGGAGTVDASGLGYAPSAGEPASHGVAGRAPAPGWLAAQGVGSQPQSQAPSGSDVKRRATAGDQMEWTDEYNAIVSELMAEQVRKGNRPNTHLNTLGYTEVMDRFYQMTGIELSKIQVKNKWDRLKNDWSIWQKLVRKQTGTGWDSTRGVISMDNEWWKKMKKEIPGCGKFKKKALQNQDFLREMFGDISNDETDHWNPMSDNPIIPNDPIVPNSQQEFENIDEDGEQQGGEEEGWEDMVHDWGYMEDNDTEAQEVSPVVGNQKRRPRVVLEIPKKQKTSTALVIQEQITKIADSASSFTSRKQAEVGIKEVMDLVLDCGADYGSNEHDIATQLFVKRDQREMFLTLPTREIRFNWLTRRYNDKYGN</sequence>
<reference evidence="3 4" key="1">
    <citation type="submission" date="2018-04" db="EMBL/GenBank/DDBJ databases">
        <title>WGS assembly of Panicum hallii var. hallii HAL2.</title>
        <authorList>
            <person name="Lovell J."/>
            <person name="Jenkins J."/>
            <person name="Lowry D."/>
            <person name="Mamidi S."/>
            <person name="Sreedasyam A."/>
            <person name="Weng X."/>
            <person name="Barry K."/>
            <person name="Bonette J."/>
            <person name="Campitelli B."/>
            <person name="Daum C."/>
            <person name="Gordon S."/>
            <person name="Gould B."/>
            <person name="Lipzen A."/>
            <person name="MacQueen A."/>
            <person name="Palacio-Mejia J."/>
            <person name="Plott C."/>
            <person name="Shakirov E."/>
            <person name="Shu S."/>
            <person name="Yoshinaga Y."/>
            <person name="Zane M."/>
            <person name="Rokhsar D."/>
            <person name="Grimwood J."/>
            <person name="Schmutz J."/>
            <person name="Juenger T."/>
        </authorList>
    </citation>
    <scope>NUCLEOTIDE SEQUENCE [LARGE SCALE GENOMIC DNA]</scope>
    <source>
        <strain evidence="4">cv. HAL2</strain>
    </source>
</reference>
<proteinExistence type="predicted"/>
<evidence type="ECO:0000313" key="4">
    <source>
        <dbReference type="Proteomes" id="UP000244336"/>
    </source>
</evidence>
<organism evidence="3 4">
    <name type="scientific">Panicum hallii var. hallii</name>
    <dbReference type="NCBI Taxonomy" id="1504633"/>
    <lineage>
        <taxon>Eukaryota</taxon>
        <taxon>Viridiplantae</taxon>
        <taxon>Streptophyta</taxon>
        <taxon>Embryophyta</taxon>
        <taxon>Tracheophyta</taxon>
        <taxon>Spermatophyta</taxon>
        <taxon>Magnoliopsida</taxon>
        <taxon>Liliopsida</taxon>
        <taxon>Poales</taxon>
        <taxon>Poaceae</taxon>
        <taxon>PACMAD clade</taxon>
        <taxon>Panicoideae</taxon>
        <taxon>Panicodae</taxon>
        <taxon>Paniceae</taxon>
        <taxon>Panicinae</taxon>
        <taxon>Panicum</taxon>
        <taxon>Panicum sect. Panicum</taxon>
    </lineage>
</organism>
<feature type="domain" description="Myb/SANT-like" evidence="2">
    <location>
        <begin position="250"/>
        <end position="344"/>
    </location>
</feature>
<dbReference type="OrthoDB" id="1910266at2759"/>
<name>A0A2T7EIH1_9POAL</name>
<feature type="compositionally biased region" description="Low complexity" evidence="1">
    <location>
        <begin position="71"/>
        <end position="95"/>
    </location>
</feature>
<dbReference type="AlphaFoldDB" id="A0A2T7EIH1"/>
<feature type="compositionally biased region" description="Pro residues" evidence="1">
    <location>
        <begin position="36"/>
        <end position="52"/>
    </location>
</feature>
<feature type="region of interest" description="Disordered" evidence="1">
    <location>
        <begin position="1"/>
        <end position="186"/>
    </location>
</feature>
<gene>
    <name evidence="3" type="ORF">GQ55_3G450500</name>
</gene>
<dbReference type="EMBL" id="CM009751">
    <property type="protein sequence ID" value="PUZ67620.1"/>
    <property type="molecule type" value="Genomic_DNA"/>
</dbReference>
<protein>
    <recommendedName>
        <fullName evidence="2">Myb/SANT-like domain-containing protein</fullName>
    </recommendedName>
</protein>
<keyword evidence="4" id="KW-1185">Reference proteome</keyword>
<dbReference type="PANTHER" id="PTHR47851:SF1">
    <property type="entry name" value="OS06G0588700 PROTEIN"/>
    <property type="match status" value="1"/>
</dbReference>
<feature type="region of interest" description="Disordered" evidence="1">
    <location>
        <begin position="199"/>
        <end position="246"/>
    </location>
</feature>
<dbReference type="Gramene" id="PUZ67620">
    <property type="protein sequence ID" value="PUZ67620"/>
    <property type="gene ID" value="GQ55_3G450500"/>
</dbReference>
<feature type="compositionally biased region" description="Low complexity" evidence="1">
    <location>
        <begin position="221"/>
        <end position="237"/>
    </location>
</feature>
<evidence type="ECO:0000259" key="2">
    <source>
        <dbReference type="Pfam" id="PF12776"/>
    </source>
</evidence>
<dbReference type="Proteomes" id="UP000244336">
    <property type="component" value="Chromosome 3"/>
</dbReference>
<evidence type="ECO:0000313" key="3">
    <source>
        <dbReference type="EMBL" id="PUZ67620.1"/>
    </source>
</evidence>
<dbReference type="PANTHER" id="PTHR47851">
    <property type="entry name" value="OS06G0588700 PROTEIN-RELATED"/>
    <property type="match status" value="1"/>
</dbReference>
<dbReference type="Pfam" id="PF12776">
    <property type="entry name" value="Myb_DNA-bind_3"/>
    <property type="match status" value="1"/>
</dbReference>
<evidence type="ECO:0000256" key="1">
    <source>
        <dbReference type="SAM" id="MobiDB-lite"/>
    </source>
</evidence>
<feature type="compositionally biased region" description="Gly residues" evidence="1">
    <location>
        <begin position="96"/>
        <end position="119"/>
    </location>
</feature>
<feature type="compositionally biased region" description="Low complexity" evidence="1">
    <location>
        <begin position="1"/>
        <end position="21"/>
    </location>
</feature>
<accession>A0A2T7EIH1</accession>
<feature type="compositionally biased region" description="Gly residues" evidence="1">
    <location>
        <begin position="162"/>
        <end position="186"/>
    </location>
</feature>
<dbReference type="InterPro" id="IPR024752">
    <property type="entry name" value="Myb/SANT-like_dom"/>
</dbReference>